<keyword evidence="2" id="KW-1185">Reference proteome</keyword>
<evidence type="ECO:0000313" key="2">
    <source>
        <dbReference type="Proteomes" id="UP000248806"/>
    </source>
</evidence>
<protein>
    <submittedName>
        <fullName evidence="1">Uncharacterized protein</fullName>
    </submittedName>
</protein>
<dbReference type="Gene3D" id="1.25.40.10">
    <property type="entry name" value="Tetratricopeptide repeat domain"/>
    <property type="match status" value="1"/>
</dbReference>
<dbReference type="Proteomes" id="UP000248806">
    <property type="component" value="Unassembled WGS sequence"/>
</dbReference>
<name>A0A326U5P7_THEHA</name>
<accession>A0A326U5P7</accession>
<proteinExistence type="predicted"/>
<gene>
    <name evidence="1" type="ORF">EI42_05644</name>
</gene>
<dbReference type="EMBL" id="QKUF01000036">
    <property type="protein sequence ID" value="PZW21108.1"/>
    <property type="molecule type" value="Genomic_DNA"/>
</dbReference>
<dbReference type="AlphaFoldDB" id="A0A326U5P7"/>
<organism evidence="1 2">
    <name type="scientific">Thermosporothrix hazakensis</name>
    <dbReference type="NCBI Taxonomy" id="644383"/>
    <lineage>
        <taxon>Bacteria</taxon>
        <taxon>Bacillati</taxon>
        <taxon>Chloroflexota</taxon>
        <taxon>Ktedonobacteria</taxon>
        <taxon>Ktedonobacterales</taxon>
        <taxon>Thermosporotrichaceae</taxon>
        <taxon>Thermosporothrix</taxon>
    </lineage>
</organism>
<comment type="caution">
    <text evidence="1">The sequence shown here is derived from an EMBL/GenBank/DDBJ whole genome shotgun (WGS) entry which is preliminary data.</text>
</comment>
<evidence type="ECO:0000313" key="1">
    <source>
        <dbReference type="EMBL" id="PZW21108.1"/>
    </source>
</evidence>
<sequence>MPLLLQNMVLFNIRVDCRNAVKYAQLSGDTRLEAACYIHLANALCFGIPVSPGREAFLPKALALFQRAVELSQNGGTHFLRSKSLAEYGLALAAAGNEYEANRYRDQAFEIYFGGRSVKNRPILRAISAQGY</sequence>
<reference evidence="1 2" key="1">
    <citation type="submission" date="2018-06" db="EMBL/GenBank/DDBJ databases">
        <title>Genomic Encyclopedia of Archaeal and Bacterial Type Strains, Phase II (KMG-II): from individual species to whole genera.</title>
        <authorList>
            <person name="Goeker M."/>
        </authorList>
    </citation>
    <scope>NUCLEOTIDE SEQUENCE [LARGE SCALE GENOMIC DNA]</scope>
    <source>
        <strain evidence="1 2">ATCC BAA-1881</strain>
    </source>
</reference>
<dbReference type="InterPro" id="IPR011990">
    <property type="entry name" value="TPR-like_helical_dom_sf"/>
</dbReference>